<proteinExistence type="predicted"/>
<feature type="compositionally biased region" description="Basic and acidic residues" evidence="1">
    <location>
        <begin position="112"/>
        <end position="137"/>
    </location>
</feature>
<keyword evidence="2" id="KW-1133">Transmembrane helix</keyword>
<comment type="caution">
    <text evidence="3">The sequence shown here is derived from an EMBL/GenBank/DDBJ whole genome shotgun (WGS) entry which is preliminary data.</text>
</comment>
<dbReference type="Proteomes" id="UP000751190">
    <property type="component" value="Unassembled WGS sequence"/>
</dbReference>
<reference evidence="3" key="1">
    <citation type="submission" date="2021-05" db="EMBL/GenBank/DDBJ databases">
        <title>The genome of the haptophyte Pavlova lutheri (Diacronema luteri, Pavlovales) - a model for lipid biosynthesis in eukaryotic algae.</title>
        <authorList>
            <person name="Hulatt C.J."/>
            <person name="Posewitz M.C."/>
        </authorList>
    </citation>
    <scope>NUCLEOTIDE SEQUENCE</scope>
    <source>
        <strain evidence="3">NIVA-4/92</strain>
    </source>
</reference>
<sequence>MIERSDAAHLAKLRPVVLAPVHVTLVLALLALAIFATIFAQYRTSLGQSRRAVVLPTMDDLKATLDSDGVLPPNAHARRHMGRRAPAMSIPARQHPFFRSHFAAAIASQGGERSRRASEPADTEAHLGDESERERAPSRGRGQRALVRRSSRG</sequence>
<keyword evidence="2" id="KW-0812">Transmembrane</keyword>
<gene>
    <name evidence="3" type="ORF">KFE25_002157</name>
</gene>
<evidence type="ECO:0000256" key="1">
    <source>
        <dbReference type="SAM" id="MobiDB-lite"/>
    </source>
</evidence>
<feature type="region of interest" description="Disordered" evidence="1">
    <location>
        <begin position="108"/>
        <end position="153"/>
    </location>
</feature>
<protein>
    <submittedName>
        <fullName evidence="3">Uncharacterized protein</fullName>
    </submittedName>
</protein>
<keyword evidence="2" id="KW-0472">Membrane</keyword>
<accession>A0A8J6CCR8</accession>
<dbReference type="EMBL" id="JAGTXO010000008">
    <property type="protein sequence ID" value="KAG8466401.1"/>
    <property type="molecule type" value="Genomic_DNA"/>
</dbReference>
<organism evidence="3 4">
    <name type="scientific">Diacronema lutheri</name>
    <name type="common">Unicellular marine alga</name>
    <name type="synonym">Monochrysis lutheri</name>
    <dbReference type="NCBI Taxonomy" id="2081491"/>
    <lineage>
        <taxon>Eukaryota</taxon>
        <taxon>Haptista</taxon>
        <taxon>Haptophyta</taxon>
        <taxon>Pavlovophyceae</taxon>
        <taxon>Pavlovales</taxon>
        <taxon>Pavlovaceae</taxon>
        <taxon>Diacronema</taxon>
    </lineage>
</organism>
<feature type="transmembrane region" description="Helical" evidence="2">
    <location>
        <begin position="20"/>
        <end position="42"/>
    </location>
</feature>
<dbReference type="AlphaFoldDB" id="A0A8J6CCR8"/>
<evidence type="ECO:0000256" key="2">
    <source>
        <dbReference type="SAM" id="Phobius"/>
    </source>
</evidence>
<name>A0A8J6CCR8_DIALT</name>
<keyword evidence="4" id="KW-1185">Reference proteome</keyword>
<evidence type="ECO:0000313" key="4">
    <source>
        <dbReference type="Proteomes" id="UP000751190"/>
    </source>
</evidence>
<evidence type="ECO:0000313" key="3">
    <source>
        <dbReference type="EMBL" id="KAG8466401.1"/>
    </source>
</evidence>